<organism evidence="3 4">
    <name type="scientific">Pseudotabrizicola sediminis</name>
    <dbReference type="NCBI Taxonomy" id="2486418"/>
    <lineage>
        <taxon>Bacteria</taxon>
        <taxon>Pseudomonadati</taxon>
        <taxon>Pseudomonadota</taxon>
        <taxon>Alphaproteobacteria</taxon>
        <taxon>Rhodobacterales</taxon>
        <taxon>Paracoccaceae</taxon>
        <taxon>Pseudotabrizicola</taxon>
    </lineage>
</organism>
<keyword evidence="1" id="KW-0732">Signal</keyword>
<dbReference type="Proteomes" id="UP000297741">
    <property type="component" value="Unassembled WGS sequence"/>
</dbReference>
<dbReference type="Gene3D" id="1.10.101.10">
    <property type="entry name" value="PGBD-like superfamily/PGBD"/>
    <property type="match status" value="1"/>
</dbReference>
<reference evidence="3 4" key="1">
    <citation type="submission" date="2018-11" db="EMBL/GenBank/DDBJ databases">
        <title>Tabrizicola sp. isolated from sediment of alpine lake.</title>
        <authorList>
            <person name="Liu Z."/>
        </authorList>
    </citation>
    <scope>NUCLEOTIDE SEQUENCE [LARGE SCALE GENOMIC DNA]</scope>
    <source>
        <strain evidence="3 4">DRYC-M-16</strain>
    </source>
</reference>
<dbReference type="EMBL" id="RPEM01000035">
    <property type="protein sequence ID" value="TGD41290.1"/>
    <property type="molecule type" value="Genomic_DNA"/>
</dbReference>
<evidence type="ECO:0000256" key="1">
    <source>
        <dbReference type="SAM" id="SignalP"/>
    </source>
</evidence>
<keyword evidence="4" id="KW-1185">Reference proteome</keyword>
<dbReference type="InterPro" id="IPR036366">
    <property type="entry name" value="PGBDSf"/>
</dbReference>
<evidence type="ECO:0000259" key="2">
    <source>
        <dbReference type="Pfam" id="PF01471"/>
    </source>
</evidence>
<proteinExistence type="predicted"/>
<dbReference type="Pfam" id="PF01471">
    <property type="entry name" value="PG_binding_1"/>
    <property type="match status" value="1"/>
</dbReference>
<dbReference type="SUPFAM" id="SSF47090">
    <property type="entry name" value="PGBD-like"/>
    <property type="match status" value="1"/>
</dbReference>
<accession>A0ABY2KHM0</accession>
<name>A0ABY2KHM0_9RHOB</name>
<dbReference type="RefSeq" id="WP_135434137.1">
    <property type="nucleotide sequence ID" value="NZ_RPEM01000035.1"/>
</dbReference>
<feature type="chain" id="PRO_5046721046" evidence="1">
    <location>
        <begin position="21"/>
        <end position="424"/>
    </location>
</feature>
<comment type="caution">
    <text evidence="3">The sequence shown here is derived from an EMBL/GenBank/DDBJ whole genome shotgun (WGS) entry which is preliminary data.</text>
</comment>
<evidence type="ECO:0000313" key="4">
    <source>
        <dbReference type="Proteomes" id="UP000297741"/>
    </source>
</evidence>
<feature type="domain" description="Peptidoglycan binding-like" evidence="2">
    <location>
        <begin position="366"/>
        <end position="420"/>
    </location>
</feature>
<protein>
    <submittedName>
        <fullName evidence="3">Lytic transglycosylase</fullName>
    </submittedName>
</protein>
<gene>
    <name evidence="3" type="ORF">EEB11_19135</name>
</gene>
<feature type="signal peptide" evidence="1">
    <location>
        <begin position="1"/>
        <end position="20"/>
    </location>
</feature>
<dbReference type="InterPro" id="IPR036365">
    <property type="entry name" value="PGBD-like_sf"/>
</dbReference>
<dbReference type="InterPro" id="IPR002477">
    <property type="entry name" value="Peptidoglycan-bd-like"/>
</dbReference>
<sequence length="424" mass="45755">MSLKPFVFAIALAAAVPAFAQGVPLSTELADIERQLTEIEAQAARYDGGLILTLIDARREALLLARTLVENRINAEAGAATIEVTIPAVQPDEAQAAQILGEMAAVQHRIEEAEREAASGGGLIQALALSRAETEKLTSAQLQMGYLQAKYGIAFPVMVPRPATSVPAAAPAADTTTPPEGATQTVEWADSRFPAIDYALDPFEQANRDEHRISGWWTIESSRAAVDDSPQVIALNHSQFQANSFMGQTALVARCIEGETALVFVQEDFLMNDFQRNSFEMTLRIDDQPSQQARWNSLTNNKGAGLFGREAETFIRSIYDADRLFLRLVESKGQQHDAQFDLAGSQEAIEAVAGACGWTTLSLSTDDYRAIQTLLNAGGFDVGTPDGQWGPASQTAMRAYQASVGLPETGAPDRATLERLGVNR</sequence>
<evidence type="ECO:0000313" key="3">
    <source>
        <dbReference type="EMBL" id="TGD41290.1"/>
    </source>
</evidence>